<keyword evidence="5" id="KW-0067">ATP-binding</keyword>
<comment type="catalytic activity">
    <reaction evidence="8">
        <text>ATP + H2O = ADP + phosphate + H(+)</text>
        <dbReference type="Rhea" id="RHEA:13065"/>
        <dbReference type="ChEBI" id="CHEBI:15377"/>
        <dbReference type="ChEBI" id="CHEBI:15378"/>
        <dbReference type="ChEBI" id="CHEBI:30616"/>
        <dbReference type="ChEBI" id="CHEBI:43474"/>
        <dbReference type="ChEBI" id="CHEBI:456216"/>
        <dbReference type="EC" id="3.6.4.13"/>
    </reaction>
</comment>
<keyword evidence="2" id="KW-0547">Nucleotide-binding</keyword>
<evidence type="ECO:0000256" key="5">
    <source>
        <dbReference type="ARBA" id="ARBA00022840"/>
    </source>
</evidence>
<keyword evidence="6" id="KW-0694">RNA-binding</keyword>
<comment type="caution">
    <text evidence="9">The sequence shown here is derived from an EMBL/GenBank/DDBJ whole genome shotgun (WGS) entry which is preliminary data.</text>
</comment>
<evidence type="ECO:0000256" key="3">
    <source>
        <dbReference type="ARBA" id="ARBA00022801"/>
    </source>
</evidence>
<dbReference type="PROSITE" id="PS51192">
    <property type="entry name" value="HELICASE_ATP_BIND_1"/>
    <property type="match status" value="1"/>
</dbReference>
<proteinExistence type="inferred from homology"/>
<dbReference type="Gene3D" id="3.40.50.300">
    <property type="entry name" value="P-loop containing nucleotide triphosphate hydrolases"/>
    <property type="match status" value="2"/>
</dbReference>
<name>A0A1D3CVQ8_9EIME</name>
<dbReference type="AlphaFoldDB" id="A0A1D3CVQ8"/>
<evidence type="ECO:0000256" key="6">
    <source>
        <dbReference type="ARBA" id="ARBA00022884"/>
    </source>
</evidence>
<dbReference type="GO" id="GO:0003723">
    <property type="term" value="F:RNA binding"/>
    <property type="evidence" value="ECO:0007669"/>
    <property type="project" value="UniProtKB-KW"/>
</dbReference>
<dbReference type="InterPro" id="IPR011545">
    <property type="entry name" value="DEAD/DEAH_box_helicase_dom"/>
</dbReference>
<dbReference type="Pfam" id="PF00270">
    <property type="entry name" value="DEAD"/>
    <property type="match status" value="1"/>
</dbReference>
<dbReference type="InterPro" id="IPR027417">
    <property type="entry name" value="P-loop_NTPase"/>
</dbReference>
<dbReference type="GO" id="GO:0005524">
    <property type="term" value="F:ATP binding"/>
    <property type="evidence" value="ECO:0007669"/>
    <property type="project" value="UniProtKB-KW"/>
</dbReference>
<dbReference type="InterPro" id="IPR001650">
    <property type="entry name" value="Helicase_C-like"/>
</dbReference>
<evidence type="ECO:0000256" key="8">
    <source>
        <dbReference type="ARBA" id="ARBA00047984"/>
    </source>
</evidence>
<dbReference type="InterPro" id="IPR000629">
    <property type="entry name" value="RNA-helicase_DEAD-box_CS"/>
</dbReference>
<dbReference type="InterPro" id="IPR014001">
    <property type="entry name" value="Helicase_ATP-bd"/>
</dbReference>
<sequence>MVQNSIFGLLTTGASLYKCSESLACPVLQKRQSREQQQQQRSEAPPARKREKKGAGIPEASRTPESIRKQHSISVSGLTDIPPPFRSFADELPHHDPDAVDEECNAAHGRGDSPAPPRKLPAWLVSRLEALGYKEPTPIQMQALPLLLKGYHILASSPTGSGKTLAFLLPLIACLKAPRAEFSRLVVLSPTRELARQSLRTFEKLTEGSGFKAAFPQTHSGGRYGTADAIFATPLSLLTLLQKKRLSLSDCQHLVLDEADRLLDSGFSPQVDTILSELKGAARANKRLHICLFSATLPPSVVLLAESIAYGAVHVAVGRASAAAPQIEQELVFCSTEAGKLWALKNLRIEMRLIPPCLIFVETQERASELLREMISEGMAVDLLHAAKSKQQRDATVDAFRTGKIWFLICTDLVARGVDFKGVALVINFDLPLSTSVYIHRIGRTGRAGKQGKAITFFTLDDVPKLRPIVQIMRKSPNSKIPDFLNSKLTRNLRVKGQKKYRGAYKPHGKGAFRRIRKPIRPITQAAHLKARRRAWAVAASRAKKKRMEDSNSERVKRPDPEDVKSPSMATTRVDAAEEASGGGSHAEEGKGQRRTKHTGERKVRSSTSRKRPHTQAGGAVPLKRIAKQS</sequence>
<keyword evidence="4" id="KW-0347">Helicase</keyword>
<dbReference type="Pfam" id="PF00271">
    <property type="entry name" value="Helicase_C"/>
    <property type="match status" value="1"/>
</dbReference>
<evidence type="ECO:0000313" key="10">
    <source>
        <dbReference type="Proteomes" id="UP000095192"/>
    </source>
</evidence>
<gene>
    <name evidence="9" type="ORF">cyc_01953</name>
</gene>
<dbReference type="InterPro" id="IPR050079">
    <property type="entry name" value="DEAD_box_RNA_helicase"/>
</dbReference>
<dbReference type="PROSITE" id="PS00039">
    <property type="entry name" value="DEAD_ATP_HELICASE"/>
    <property type="match status" value="1"/>
</dbReference>
<dbReference type="OrthoDB" id="360161at2759"/>
<keyword evidence="3" id="KW-0378">Hydrolase</keyword>
<dbReference type="GO" id="GO:0016787">
    <property type="term" value="F:hydrolase activity"/>
    <property type="evidence" value="ECO:0007669"/>
    <property type="project" value="UniProtKB-KW"/>
</dbReference>
<accession>A0A1D3CVQ8</accession>
<dbReference type="SMART" id="SM00490">
    <property type="entry name" value="HELICc"/>
    <property type="match status" value="1"/>
</dbReference>
<comment type="similarity">
    <text evidence="7">Belongs to the DEAD box helicase family. DDX52/ROK1 subfamily.</text>
</comment>
<evidence type="ECO:0000313" key="9">
    <source>
        <dbReference type="EMBL" id="OEH75287.1"/>
    </source>
</evidence>
<dbReference type="PANTHER" id="PTHR47959:SF15">
    <property type="entry name" value="RNA HELICASE"/>
    <property type="match status" value="1"/>
</dbReference>
<dbReference type="GeneID" id="34618873"/>
<evidence type="ECO:0000256" key="1">
    <source>
        <dbReference type="ARBA" id="ARBA00012552"/>
    </source>
</evidence>
<dbReference type="SUPFAM" id="SSF52540">
    <property type="entry name" value="P-loop containing nucleoside triphosphate hydrolases"/>
    <property type="match status" value="1"/>
</dbReference>
<organism evidence="9 10">
    <name type="scientific">Cyclospora cayetanensis</name>
    <dbReference type="NCBI Taxonomy" id="88456"/>
    <lineage>
        <taxon>Eukaryota</taxon>
        <taxon>Sar</taxon>
        <taxon>Alveolata</taxon>
        <taxon>Apicomplexa</taxon>
        <taxon>Conoidasida</taxon>
        <taxon>Coccidia</taxon>
        <taxon>Eucoccidiorida</taxon>
        <taxon>Eimeriorina</taxon>
        <taxon>Eimeriidae</taxon>
        <taxon>Cyclospora</taxon>
    </lineage>
</organism>
<evidence type="ECO:0000256" key="7">
    <source>
        <dbReference type="ARBA" id="ARBA00024355"/>
    </source>
</evidence>
<dbReference type="SMART" id="SM00487">
    <property type="entry name" value="DEXDc"/>
    <property type="match status" value="1"/>
</dbReference>
<dbReference type="GO" id="GO:0003724">
    <property type="term" value="F:RNA helicase activity"/>
    <property type="evidence" value="ECO:0007669"/>
    <property type="project" value="UniProtKB-EC"/>
</dbReference>
<dbReference type="Proteomes" id="UP000095192">
    <property type="component" value="Unassembled WGS sequence"/>
</dbReference>
<dbReference type="PANTHER" id="PTHR47959">
    <property type="entry name" value="ATP-DEPENDENT RNA HELICASE RHLE-RELATED"/>
    <property type="match status" value="1"/>
</dbReference>
<dbReference type="CDD" id="cd18787">
    <property type="entry name" value="SF2_C_DEAD"/>
    <property type="match status" value="1"/>
</dbReference>
<dbReference type="EMBL" id="JROU02001772">
    <property type="protein sequence ID" value="OEH75287.1"/>
    <property type="molecule type" value="Genomic_DNA"/>
</dbReference>
<evidence type="ECO:0000256" key="2">
    <source>
        <dbReference type="ARBA" id="ARBA00022741"/>
    </source>
</evidence>
<protein>
    <recommendedName>
        <fullName evidence="1">RNA helicase</fullName>
        <ecNumber evidence="1">3.6.4.13</ecNumber>
    </recommendedName>
</protein>
<reference evidence="9 10" key="1">
    <citation type="journal article" date="2016" name="BMC Genomics">
        <title>Comparative genomics reveals Cyclospora cayetanensis possesses coccidia-like metabolism and invasion components but unique surface antigens.</title>
        <authorList>
            <person name="Liu S."/>
            <person name="Wang L."/>
            <person name="Zheng H."/>
            <person name="Xu Z."/>
            <person name="Roellig D.M."/>
            <person name="Li N."/>
            <person name="Frace M.A."/>
            <person name="Tang K."/>
            <person name="Arrowood M.J."/>
            <person name="Moss D.M."/>
            <person name="Zhang L."/>
            <person name="Feng Y."/>
            <person name="Xiao L."/>
        </authorList>
    </citation>
    <scope>NUCLEOTIDE SEQUENCE [LARGE SCALE GENOMIC DNA]</scope>
    <source>
        <strain evidence="9 10">CHN_HEN01</strain>
    </source>
</reference>
<dbReference type="PROSITE" id="PS51194">
    <property type="entry name" value="HELICASE_CTER"/>
    <property type="match status" value="1"/>
</dbReference>
<dbReference type="VEuPathDB" id="ToxoDB:LOC34618873"/>
<keyword evidence="10" id="KW-1185">Reference proteome</keyword>
<dbReference type="VEuPathDB" id="ToxoDB:cyc_01953"/>
<dbReference type="EC" id="3.6.4.13" evidence="1"/>
<evidence type="ECO:0000256" key="4">
    <source>
        <dbReference type="ARBA" id="ARBA00022806"/>
    </source>
</evidence>
<dbReference type="GO" id="GO:0005829">
    <property type="term" value="C:cytosol"/>
    <property type="evidence" value="ECO:0007669"/>
    <property type="project" value="TreeGrafter"/>
</dbReference>